<keyword evidence="4" id="KW-1185">Reference proteome</keyword>
<evidence type="ECO:0000313" key="3">
    <source>
        <dbReference type="EMBL" id="QSB16842.1"/>
    </source>
</evidence>
<dbReference type="InterPro" id="IPR006442">
    <property type="entry name" value="Antitoxin_Phd/YefM"/>
</dbReference>
<comment type="function">
    <text evidence="2">Antitoxin component of a type II toxin-antitoxin (TA) system.</text>
</comment>
<name>A0A895YLI7_9ACTN</name>
<dbReference type="Proteomes" id="UP000662857">
    <property type="component" value="Chromosome"/>
</dbReference>
<gene>
    <name evidence="3" type="ORF">JQS43_11460</name>
</gene>
<accession>A0A895YLI7</accession>
<dbReference type="SUPFAM" id="SSF143120">
    <property type="entry name" value="YefM-like"/>
    <property type="match status" value="1"/>
</dbReference>
<dbReference type="Pfam" id="PF02604">
    <property type="entry name" value="PhdYeFM_antitox"/>
    <property type="match status" value="1"/>
</dbReference>
<dbReference type="Gene3D" id="3.40.1620.10">
    <property type="entry name" value="YefM-like domain"/>
    <property type="match status" value="1"/>
</dbReference>
<evidence type="ECO:0000256" key="2">
    <source>
        <dbReference type="RuleBase" id="RU362080"/>
    </source>
</evidence>
<organism evidence="3 4">
    <name type="scientific">Natronosporangium hydrolyticum</name>
    <dbReference type="NCBI Taxonomy" id="2811111"/>
    <lineage>
        <taxon>Bacteria</taxon>
        <taxon>Bacillati</taxon>
        <taxon>Actinomycetota</taxon>
        <taxon>Actinomycetes</taxon>
        <taxon>Micromonosporales</taxon>
        <taxon>Micromonosporaceae</taxon>
        <taxon>Natronosporangium</taxon>
    </lineage>
</organism>
<dbReference type="RefSeq" id="WP_239679077.1">
    <property type="nucleotide sequence ID" value="NZ_CP070499.1"/>
</dbReference>
<proteinExistence type="inferred from homology"/>
<protein>
    <recommendedName>
        <fullName evidence="2">Antitoxin</fullName>
    </recommendedName>
</protein>
<dbReference type="AlphaFoldDB" id="A0A895YLI7"/>
<comment type="similarity">
    <text evidence="1 2">Belongs to the phD/YefM antitoxin family.</text>
</comment>
<reference evidence="3" key="1">
    <citation type="submission" date="2021-02" db="EMBL/GenBank/DDBJ databases">
        <title>Natrosporangium hydrolyticum gen. nov., sp. nov, a haloalkaliphilic actinobacterium from a soda solonchak soil.</title>
        <authorList>
            <person name="Sorokin D.Y."/>
            <person name="Khijniak T.V."/>
            <person name="Zakharycheva A.P."/>
            <person name="Boueva O.V."/>
            <person name="Ariskina E.V."/>
            <person name="Hahnke R.L."/>
            <person name="Bunk B."/>
            <person name="Sproer C."/>
            <person name="Schumann P."/>
            <person name="Evtushenko L.I."/>
            <person name="Kublanov I.V."/>
        </authorList>
    </citation>
    <scope>NUCLEOTIDE SEQUENCE</scope>
    <source>
        <strain evidence="3">DSM 106523</strain>
    </source>
</reference>
<dbReference type="EMBL" id="CP070499">
    <property type="protein sequence ID" value="QSB16842.1"/>
    <property type="molecule type" value="Genomic_DNA"/>
</dbReference>
<sequence>MATTVTLRELTHRAGSLVDRAHAGEVIMITRNGRPWARLVPELSQTGSDYLDQLLAEGRVSSPTADFSDYTVPAATGEWRGEDAAEVISDQRDDRL</sequence>
<dbReference type="InterPro" id="IPR036165">
    <property type="entry name" value="YefM-like_sf"/>
</dbReference>
<evidence type="ECO:0000313" key="4">
    <source>
        <dbReference type="Proteomes" id="UP000662857"/>
    </source>
</evidence>
<evidence type="ECO:0000256" key="1">
    <source>
        <dbReference type="ARBA" id="ARBA00009981"/>
    </source>
</evidence>
<dbReference type="NCBIfam" id="TIGR01552">
    <property type="entry name" value="phd_fam"/>
    <property type="match status" value="1"/>
</dbReference>
<dbReference type="KEGG" id="nhy:JQS43_11460"/>